<dbReference type="EMBL" id="GBRH01169008">
    <property type="protein sequence ID" value="JAE28888.1"/>
    <property type="molecule type" value="Transcribed_RNA"/>
</dbReference>
<sequence>MFAHDLPRCHARRQAHPLVVSESQIRFHSLHSHSLSLDIHGTPCVQALTSLQSSHDCNFQELAEIHTLKRAH</sequence>
<reference evidence="1" key="1">
    <citation type="submission" date="2014-09" db="EMBL/GenBank/DDBJ databases">
        <authorList>
            <person name="Magalhaes I.L.F."/>
            <person name="Oliveira U."/>
            <person name="Santos F.R."/>
            <person name="Vidigal T.H.D.A."/>
            <person name="Brescovit A.D."/>
            <person name="Santos A.J."/>
        </authorList>
    </citation>
    <scope>NUCLEOTIDE SEQUENCE</scope>
    <source>
        <tissue evidence="1">Shoot tissue taken approximately 20 cm above the soil surface</tissue>
    </source>
</reference>
<name>A0A0A9H7K6_ARUDO</name>
<evidence type="ECO:0000313" key="1">
    <source>
        <dbReference type="EMBL" id="JAE28888.1"/>
    </source>
</evidence>
<organism evidence="1">
    <name type="scientific">Arundo donax</name>
    <name type="common">Giant reed</name>
    <name type="synonym">Donax arundinaceus</name>
    <dbReference type="NCBI Taxonomy" id="35708"/>
    <lineage>
        <taxon>Eukaryota</taxon>
        <taxon>Viridiplantae</taxon>
        <taxon>Streptophyta</taxon>
        <taxon>Embryophyta</taxon>
        <taxon>Tracheophyta</taxon>
        <taxon>Spermatophyta</taxon>
        <taxon>Magnoliopsida</taxon>
        <taxon>Liliopsida</taxon>
        <taxon>Poales</taxon>
        <taxon>Poaceae</taxon>
        <taxon>PACMAD clade</taxon>
        <taxon>Arundinoideae</taxon>
        <taxon>Arundineae</taxon>
        <taxon>Arundo</taxon>
    </lineage>
</organism>
<accession>A0A0A9H7K6</accession>
<reference evidence="1" key="2">
    <citation type="journal article" date="2015" name="Data Brief">
        <title>Shoot transcriptome of the giant reed, Arundo donax.</title>
        <authorList>
            <person name="Barrero R.A."/>
            <person name="Guerrero F.D."/>
            <person name="Moolhuijzen P."/>
            <person name="Goolsby J.A."/>
            <person name="Tidwell J."/>
            <person name="Bellgard S.E."/>
            <person name="Bellgard M.I."/>
        </authorList>
    </citation>
    <scope>NUCLEOTIDE SEQUENCE</scope>
    <source>
        <tissue evidence="1">Shoot tissue taken approximately 20 cm above the soil surface</tissue>
    </source>
</reference>
<proteinExistence type="predicted"/>
<dbReference type="AlphaFoldDB" id="A0A0A9H7K6"/>
<protein>
    <submittedName>
        <fullName evidence="1">Uncharacterized protein</fullName>
    </submittedName>
</protein>